<dbReference type="SUPFAM" id="SSF103473">
    <property type="entry name" value="MFS general substrate transporter"/>
    <property type="match status" value="1"/>
</dbReference>
<dbReference type="PANTHER" id="PTHR11654">
    <property type="entry name" value="OLIGOPEPTIDE TRANSPORTER-RELATED"/>
    <property type="match status" value="1"/>
</dbReference>
<dbReference type="Pfam" id="PF00854">
    <property type="entry name" value="PTR2"/>
    <property type="match status" value="1"/>
</dbReference>
<keyword evidence="4 6" id="KW-1133">Transmembrane helix</keyword>
<comment type="caution">
    <text evidence="7">The sequence shown here is derived from an EMBL/GenBank/DDBJ whole genome shotgun (WGS) entry which is preliminary data.</text>
</comment>
<dbReference type="AlphaFoldDB" id="A0A1E5V729"/>
<protein>
    <submittedName>
        <fullName evidence="7">Uncharacterized protein</fullName>
    </submittedName>
</protein>
<evidence type="ECO:0000313" key="7">
    <source>
        <dbReference type="EMBL" id="OEL20952.1"/>
    </source>
</evidence>
<dbReference type="EMBL" id="LWDX02049117">
    <property type="protein sequence ID" value="OEL20952.1"/>
    <property type="molecule type" value="Genomic_DNA"/>
</dbReference>
<feature type="transmembrane region" description="Helical" evidence="6">
    <location>
        <begin position="222"/>
        <end position="243"/>
    </location>
</feature>
<keyword evidence="8" id="KW-1185">Reference proteome</keyword>
<evidence type="ECO:0000256" key="4">
    <source>
        <dbReference type="ARBA" id="ARBA00022989"/>
    </source>
</evidence>
<accession>A0A1E5V729</accession>
<evidence type="ECO:0000313" key="8">
    <source>
        <dbReference type="Proteomes" id="UP000095767"/>
    </source>
</evidence>
<evidence type="ECO:0000256" key="2">
    <source>
        <dbReference type="ARBA" id="ARBA00005982"/>
    </source>
</evidence>
<proteinExistence type="inferred from homology"/>
<evidence type="ECO:0000256" key="5">
    <source>
        <dbReference type="ARBA" id="ARBA00023136"/>
    </source>
</evidence>
<evidence type="ECO:0000256" key="6">
    <source>
        <dbReference type="SAM" id="Phobius"/>
    </source>
</evidence>
<evidence type="ECO:0000256" key="3">
    <source>
        <dbReference type="ARBA" id="ARBA00022692"/>
    </source>
</evidence>
<dbReference type="Proteomes" id="UP000095767">
    <property type="component" value="Unassembled WGS sequence"/>
</dbReference>
<keyword evidence="5 6" id="KW-0472">Membrane</keyword>
<comment type="subcellular location">
    <subcellularLocation>
        <location evidence="1">Membrane</location>
        <topology evidence="1">Multi-pass membrane protein</topology>
    </subcellularLocation>
</comment>
<feature type="transmembrane region" description="Helical" evidence="6">
    <location>
        <begin position="172"/>
        <end position="189"/>
    </location>
</feature>
<reference evidence="7 8" key="1">
    <citation type="submission" date="2016-09" db="EMBL/GenBank/DDBJ databases">
        <title>The draft genome of Dichanthelium oligosanthes: A C3 panicoid grass species.</title>
        <authorList>
            <person name="Studer A.J."/>
            <person name="Schnable J.C."/>
            <person name="Brutnell T.P."/>
        </authorList>
    </citation>
    <scope>NUCLEOTIDE SEQUENCE [LARGE SCALE GENOMIC DNA]</scope>
    <source>
        <strain evidence="8">cv. Kellogg 1175</strain>
        <tissue evidence="7">Leaf</tissue>
    </source>
</reference>
<dbReference type="OrthoDB" id="1435415at2759"/>
<name>A0A1E5V729_9POAL</name>
<organism evidence="7 8">
    <name type="scientific">Dichanthelium oligosanthes</name>
    <dbReference type="NCBI Taxonomy" id="888268"/>
    <lineage>
        <taxon>Eukaryota</taxon>
        <taxon>Viridiplantae</taxon>
        <taxon>Streptophyta</taxon>
        <taxon>Embryophyta</taxon>
        <taxon>Tracheophyta</taxon>
        <taxon>Spermatophyta</taxon>
        <taxon>Magnoliopsida</taxon>
        <taxon>Liliopsida</taxon>
        <taxon>Poales</taxon>
        <taxon>Poaceae</taxon>
        <taxon>PACMAD clade</taxon>
        <taxon>Panicoideae</taxon>
        <taxon>Panicodae</taxon>
        <taxon>Paniceae</taxon>
        <taxon>Dichantheliinae</taxon>
        <taxon>Dichanthelium</taxon>
    </lineage>
</organism>
<feature type="transmembrane region" description="Helical" evidence="6">
    <location>
        <begin position="64"/>
        <end position="91"/>
    </location>
</feature>
<dbReference type="Gene3D" id="1.20.1250.20">
    <property type="entry name" value="MFS general substrate transporter like domains"/>
    <property type="match status" value="1"/>
</dbReference>
<comment type="similarity">
    <text evidence="2">Belongs to the major facilitator superfamily. Proton-dependent oligopeptide transporter (POT/PTR) (TC 2.A.17) family.</text>
</comment>
<keyword evidence="3 6" id="KW-0812">Transmembrane</keyword>
<evidence type="ECO:0000256" key="1">
    <source>
        <dbReference type="ARBA" id="ARBA00004141"/>
    </source>
</evidence>
<sequence length="308" mass="33898">MEWCPSMLPLASAILADSFWDRYSTITVSSLLYIAIPVQSSPIVLSKYGSLLGNSTMSYIQDTLGWGLGFAIPCGVMILSVITFCCGAALYTQKEQNTANKPSESIFKVLKEVVTYIITRKVRLLARADDNSGISDLELEEKALKHEFTDPREADNGHGATTPTTPNFTKTILRLLPIWTTLLIFAVNFQQPTTFFTKQGMLMNHKESFYTQVHSTMRTVGIALYLSVFGFGSFLGTFLISVLETTTVSMGKAMGGSLMIHGKSTWTSTTGSWHFSAPSALCSSRICASTTMTRRRHLGDRRIGQLAP</sequence>
<gene>
    <name evidence="7" type="ORF">BAE44_0018027</name>
</gene>
<dbReference type="GO" id="GO:0022857">
    <property type="term" value="F:transmembrane transporter activity"/>
    <property type="evidence" value="ECO:0007669"/>
    <property type="project" value="InterPro"/>
</dbReference>
<dbReference type="InterPro" id="IPR000109">
    <property type="entry name" value="POT_fam"/>
</dbReference>
<dbReference type="GO" id="GO:0016020">
    <property type="term" value="C:membrane"/>
    <property type="evidence" value="ECO:0007669"/>
    <property type="project" value="UniProtKB-SubCell"/>
</dbReference>
<dbReference type="InterPro" id="IPR036259">
    <property type="entry name" value="MFS_trans_sf"/>
</dbReference>